<keyword evidence="3" id="KW-0723">Serine/threonine-protein kinase</keyword>
<feature type="domain" description="Protein kinase" evidence="15">
    <location>
        <begin position="581"/>
        <end position="865"/>
    </location>
</feature>
<feature type="binding site" evidence="13">
    <location>
        <position position="610"/>
    </location>
    <ligand>
        <name>ATP</name>
        <dbReference type="ChEBI" id="CHEBI:30616"/>
    </ligand>
</feature>
<evidence type="ECO:0000256" key="12">
    <source>
        <dbReference type="PROSITE-ProRule" id="PRU00708"/>
    </source>
</evidence>
<sequence length="1095" mass="119077">MALIRARPLSRALAAGAGSGAAARRTSSSQAELRPDSKNAPALSAELRRLALVGRLPSALALLDHLSHRGVPATASAFAALLSACRSLTHARQVHAHLRVHGLDSNEFLLARLVELFLALGAVEDARQVLDGSPRASSFSWNALLHGHVRRGRGQAGGAVADGFAEMRAAGADANEYTYGCVLKSISGSAAPSMAMATATHAMLIKNAYAGAPGMLMTGLMDVYFKCGKVKPAVRVFEEMSERDVVAWGAVIAGFAHKGMKREALEHFRWMVEDGVKVNSVVLTSVVPVIGELRARNLGREIHGFVLKKFLDRKDVANIQAGLVDMYCKCGDMVSGRRVFYSTKKRNVVSWTALMSGYASNGRPDQALRCILWMQQEGIRLDLIAVGTVLPVCTKLKALREGKELHTSMLLSNRRPDAVAITRMLSACRDIGAPKLGKRESKIFARNTAKIGLNLIHSFKKASHVLMGCLCSKGAKYDADATSENKTPSRNSAAVSVKTATGTNDGNSALIDGQLKENASILQSGDGEKVIVALDVRISSGNNAELKGLSGEHVAAGWPAWLTNVAPKAVEGWLPRRADSFEKLDKIGQGTYSIVYKARDLETGKIVALKKVRFVNMDPESVRFMAREIHILRTLDHPNVIKLQGIVTSRVSQSLYLVFEYMEHDLSGLIATPGLKLTEPQIKCFVQQLLHGLDHCHKNGVLHRDIKGSNLLIDSNGILKIADFGLAISCDPKNPQPLTSRVVTLWYRPPELLLGATEYGVAVDMWSTGCIVAELFAGKPIMPGRTEVEQIHKIFKLCGSPMDDYCKKSKVPETAMFKSQHQYRRCVAETFKVFPTSAVLLIDSLLSLDPEARGTAASALQSDFFRKEPFACDPSSLPKLPPSKEYDVRLRQEETRRQTKAALGRRGAESVRPGNENHVTNCAVGGAAELKQQTHTSSKSNSENFNPEDSVPGFRVEPRACPTTVQLPGYASAWNNMEGDNDQPTVPGRACSSVHVANACAIRKKGSSNSHIPQFGATDLRSTVEAADHNHPPDRHAGNKNPEVKDAMNHGRKYRRIHHSGPLMPPGGNVEDMLKEHERHIQEAVRKARVGKPGR</sequence>
<evidence type="ECO:0000256" key="14">
    <source>
        <dbReference type="SAM" id="MobiDB-lite"/>
    </source>
</evidence>
<dbReference type="InterPro" id="IPR002885">
    <property type="entry name" value="PPR_rpt"/>
</dbReference>
<name>A0A6G1BLI2_9ORYZ</name>
<organism evidence="16 17">
    <name type="scientific">Oryza meyeriana var. granulata</name>
    <dbReference type="NCBI Taxonomy" id="110450"/>
    <lineage>
        <taxon>Eukaryota</taxon>
        <taxon>Viridiplantae</taxon>
        <taxon>Streptophyta</taxon>
        <taxon>Embryophyta</taxon>
        <taxon>Tracheophyta</taxon>
        <taxon>Spermatophyta</taxon>
        <taxon>Magnoliopsida</taxon>
        <taxon>Liliopsida</taxon>
        <taxon>Poales</taxon>
        <taxon>Poaceae</taxon>
        <taxon>BOP clade</taxon>
        <taxon>Oryzoideae</taxon>
        <taxon>Oryzeae</taxon>
        <taxon>Oryzinae</taxon>
        <taxon>Oryza</taxon>
        <taxon>Oryza meyeriana</taxon>
    </lineage>
</organism>
<dbReference type="PROSITE" id="PS50011">
    <property type="entry name" value="PROTEIN_KINASE_DOM"/>
    <property type="match status" value="1"/>
</dbReference>
<dbReference type="GO" id="GO:0032968">
    <property type="term" value="P:positive regulation of transcription elongation by RNA polymerase II"/>
    <property type="evidence" value="ECO:0007669"/>
    <property type="project" value="TreeGrafter"/>
</dbReference>
<keyword evidence="5" id="KW-0808">Transferase</keyword>
<evidence type="ECO:0000256" key="7">
    <source>
        <dbReference type="ARBA" id="ARBA00022741"/>
    </source>
</evidence>
<dbReference type="PROSITE" id="PS00107">
    <property type="entry name" value="PROTEIN_KINASE_ATP"/>
    <property type="match status" value="1"/>
</dbReference>
<dbReference type="CDD" id="cd07840">
    <property type="entry name" value="STKc_CDK9_like"/>
    <property type="match status" value="1"/>
</dbReference>
<evidence type="ECO:0000256" key="3">
    <source>
        <dbReference type="ARBA" id="ARBA00022527"/>
    </source>
</evidence>
<dbReference type="GO" id="GO:0005524">
    <property type="term" value="F:ATP binding"/>
    <property type="evidence" value="ECO:0007669"/>
    <property type="project" value="UniProtKB-UniRule"/>
</dbReference>
<reference evidence="16 17" key="1">
    <citation type="submission" date="2019-11" db="EMBL/GenBank/DDBJ databases">
        <title>Whole genome sequence of Oryza granulata.</title>
        <authorList>
            <person name="Li W."/>
        </authorList>
    </citation>
    <scope>NUCLEOTIDE SEQUENCE [LARGE SCALE GENOMIC DNA]</scope>
    <source>
        <strain evidence="17">cv. Menghai</strain>
        <tissue evidence="16">Leaf</tissue>
    </source>
</reference>
<dbReference type="PROSITE" id="PS51375">
    <property type="entry name" value="PPR"/>
    <property type="match status" value="2"/>
</dbReference>
<dbReference type="PANTHER" id="PTHR24056:SF555">
    <property type="entry name" value="PROTEIN KINASE DOMAIN-CONTAINING PROTEIN"/>
    <property type="match status" value="1"/>
</dbReference>
<evidence type="ECO:0000256" key="5">
    <source>
        <dbReference type="ARBA" id="ARBA00022679"/>
    </source>
</evidence>
<evidence type="ECO:0000256" key="11">
    <source>
        <dbReference type="ARBA" id="ARBA00049280"/>
    </source>
</evidence>
<dbReference type="EC" id="2.7.11.23" evidence="2"/>
<dbReference type="Gene3D" id="3.30.200.20">
    <property type="entry name" value="Phosphorylase Kinase, domain 1"/>
    <property type="match status" value="1"/>
</dbReference>
<comment type="catalytic activity">
    <reaction evidence="11">
        <text>[DNA-directed RNA polymerase] + ATP = phospho-[DNA-directed RNA polymerase] + ADP + H(+)</text>
        <dbReference type="Rhea" id="RHEA:10216"/>
        <dbReference type="Rhea" id="RHEA-COMP:11321"/>
        <dbReference type="Rhea" id="RHEA-COMP:11322"/>
        <dbReference type="ChEBI" id="CHEBI:15378"/>
        <dbReference type="ChEBI" id="CHEBI:30616"/>
        <dbReference type="ChEBI" id="CHEBI:43176"/>
        <dbReference type="ChEBI" id="CHEBI:68546"/>
        <dbReference type="ChEBI" id="CHEBI:456216"/>
        <dbReference type="EC" id="2.7.11.23"/>
    </reaction>
</comment>
<dbReference type="SMART" id="SM00220">
    <property type="entry name" value="S_TKc"/>
    <property type="match status" value="1"/>
</dbReference>
<keyword evidence="10" id="KW-0809">Transit peptide</keyword>
<evidence type="ECO:0000256" key="4">
    <source>
        <dbReference type="ARBA" id="ARBA00022553"/>
    </source>
</evidence>
<dbReference type="GO" id="GO:0008353">
    <property type="term" value="F:RNA polymerase II CTD heptapeptide repeat kinase activity"/>
    <property type="evidence" value="ECO:0007669"/>
    <property type="project" value="UniProtKB-EC"/>
</dbReference>
<dbReference type="InterPro" id="IPR000719">
    <property type="entry name" value="Prot_kinase_dom"/>
</dbReference>
<dbReference type="Gene3D" id="1.25.40.10">
    <property type="entry name" value="Tetratricopeptide repeat domain"/>
    <property type="match status" value="3"/>
</dbReference>
<dbReference type="Pfam" id="PF00069">
    <property type="entry name" value="Pkinase"/>
    <property type="match status" value="1"/>
</dbReference>
<feature type="compositionally biased region" description="Basic and acidic residues" evidence="14">
    <location>
        <begin position="882"/>
        <end position="897"/>
    </location>
</feature>
<evidence type="ECO:0000256" key="8">
    <source>
        <dbReference type="ARBA" id="ARBA00022777"/>
    </source>
</evidence>
<evidence type="ECO:0000256" key="13">
    <source>
        <dbReference type="PROSITE-ProRule" id="PRU10141"/>
    </source>
</evidence>
<feature type="repeat" description="PPR" evidence="12">
    <location>
        <begin position="347"/>
        <end position="381"/>
    </location>
</feature>
<dbReference type="NCBIfam" id="TIGR00756">
    <property type="entry name" value="PPR"/>
    <property type="match status" value="1"/>
</dbReference>
<protein>
    <recommendedName>
        <fullName evidence="2">[RNA-polymerase]-subunit kinase</fullName>
        <ecNumber evidence="2">2.7.11.23</ecNumber>
    </recommendedName>
</protein>
<dbReference type="InterPro" id="IPR011990">
    <property type="entry name" value="TPR-like_helical_dom_sf"/>
</dbReference>
<keyword evidence="17" id="KW-1185">Reference proteome</keyword>
<dbReference type="OrthoDB" id="28397at2759"/>
<evidence type="ECO:0000256" key="10">
    <source>
        <dbReference type="ARBA" id="ARBA00022946"/>
    </source>
</evidence>
<evidence type="ECO:0000256" key="1">
    <source>
        <dbReference type="ARBA" id="ARBA00006485"/>
    </source>
</evidence>
<keyword evidence="9 13" id="KW-0067">ATP-binding</keyword>
<dbReference type="InterPro" id="IPR017441">
    <property type="entry name" value="Protein_kinase_ATP_BS"/>
</dbReference>
<comment type="similarity">
    <text evidence="1">Belongs to the protein kinase superfamily. CMGC Ser/Thr protein kinase family. CDC2/CDKX subfamily.</text>
</comment>
<keyword evidence="7 13" id="KW-0547">Nucleotide-binding</keyword>
<dbReference type="AlphaFoldDB" id="A0A6G1BLI2"/>
<dbReference type="Gene3D" id="1.10.510.10">
    <property type="entry name" value="Transferase(Phosphotransferase) domain 1"/>
    <property type="match status" value="1"/>
</dbReference>
<dbReference type="InterPro" id="IPR011009">
    <property type="entry name" value="Kinase-like_dom_sf"/>
</dbReference>
<dbReference type="GO" id="GO:0000307">
    <property type="term" value="C:cyclin-dependent protein kinase holoenzyme complex"/>
    <property type="evidence" value="ECO:0007669"/>
    <property type="project" value="TreeGrafter"/>
</dbReference>
<evidence type="ECO:0000256" key="2">
    <source>
        <dbReference type="ARBA" id="ARBA00012409"/>
    </source>
</evidence>
<dbReference type="PROSITE" id="PS00108">
    <property type="entry name" value="PROTEIN_KINASE_ST"/>
    <property type="match status" value="1"/>
</dbReference>
<dbReference type="InterPro" id="IPR008271">
    <property type="entry name" value="Ser/Thr_kinase_AS"/>
</dbReference>
<keyword evidence="4" id="KW-0597">Phosphoprotein</keyword>
<evidence type="ECO:0000313" key="16">
    <source>
        <dbReference type="EMBL" id="KAF0888614.1"/>
    </source>
</evidence>
<feature type="repeat" description="PPR" evidence="12">
    <location>
        <begin position="244"/>
        <end position="278"/>
    </location>
</feature>
<evidence type="ECO:0000313" key="17">
    <source>
        <dbReference type="Proteomes" id="UP000479710"/>
    </source>
</evidence>
<dbReference type="Proteomes" id="UP000479710">
    <property type="component" value="Unassembled WGS sequence"/>
</dbReference>
<dbReference type="GO" id="GO:0005634">
    <property type="term" value="C:nucleus"/>
    <property type="evidence" value="ECO:0007669"/>
    <property type="project" value="TreeGrafter"/>
</dbReference>
<dbReference type="PANTHER" id="PTHR24056">
    <property type="entry name" value="CELL DIVISION PROTEIN KINASE"/>
    <property type="match status" value="1"/>
</dbReference>
<feature type="region of interest" description="Disordered" evidence="14">
    <location>
        <begin position="875"/>
        <end position="919"/>
    </location>
</feature>
<keyword evidence="8" id="KW-0418">Kinase</keyword>
<dbReference type="FunFam" id="1.25.40.10:FF:001058">
    <property type="entry name" value="Pentatricopeptide repeat-containing protein chloroplastic"/>
    <property type="match status" value="1"/>
</dbReference>
<proteinExistence type="inferred from homology"/>
<feature type="compositionally biased region" description="Polar residues" evidence="14">
    <location>
        <begin position="482"/>
        <end position="499"/>
    </location>
</feature>
<feature type="region of interest" description="Disordered" evidence="14">
    <location>
        <begin position="480"/>
        <end position="499"/>
    </location>
</feature>
<feature type="region of interest" description="Disordered" evidence="14">
    <location>
        <begin position="931"/>
        <end position="957"/>
    </location>
</feature>
<comment type="caution">
    <text evidence="16">The sequence shown here is derived from an EMBL/GenBank/DDBJ whole genome shotgun (WGS) entry which is preliminary data.</text>
</comment>
<dbReference type="SUPFAM" id="SSF56112">
    <property type="entry name" value="Protein kinase-like (PK-like)"/>
    <property type="match status" value="1"/>
</dbReference>
<dbReference type="FunFam" id="1.25.40.10:FF:000447">
    <property type="entry name" value="Pentatricopeptide repeat-containing protein chloroplastic"/>
    <property type="match status" value="1"/>
</dbReference>
<evidence type="ECO:0000256" key="6">
    <source>
        <dbReference type="ARBA" id="ARBA00022737"/>
    </source>
</evidence>
<dbReference type="EMBL" id="SPHZ02000012">
    <property type="protein sequence ID" value="KAF0888614.1"/>
    <property type="molecule type" value="Genomic_DNA"/>
</dbReference>
<evidence type="ECO:0000256" key="9">
    <source>
        <dbReference type="ARBA" id="ARBA00022840"/>
    </source>
</evidence>
<accession>A0A6G1BLI2</accession>
<evidence type="ECO:0000259" key="15">
    <source>
        <dbReference type="PROSITE" id="PS50011"/>
    </source>
</evidence>
<dbReference type="FunFam" id="3.30.200.20:FF:000021">
    <property type="entry name" value="probable serine/threonine-protein kinase At1g54610"/>
    <property type="match status" value="1"/>
</dbReference>
<keyword evidence="6" id="KW-0677">Repeat</keyword>
<gene>
    <name evidence="16" type="ORF">E2562_016081</name>
</gene>
<dbReference type="InterPro" id="IPR050108">
    <property type="entry name" value="CDK"/>
</dbReference>
<dbReference type="Pfam" id="PF01535">
    <property type="entry name" value="PPR"/>
    <property type="match status" value="3"/>
</dbReference>
<feature type="compositionally biased region" description="Polar residues" evidence="14">
    <location>
        <begin position="931"/>
        <end position="947"/>
    </location>
</feature>
<dbReference type="FunFam" id="1.10.510.10:FF:000043">
    <property type="entry name" value="probable serine/threonine-protein kinase At1g54610"/>
    <property type="match status" value="1"/>
</dbReference>